<protein>
    <submittedName>
        <fullName evidence="13">TonB family protein</fullName>
    </submittedName>
</protein>
<evidence type="ECO:0000256" key="10">
    <source>
        <dbReference type="SAM" id="MobiDB-lite"/>
    </source>
</evidence>
<name>A0A6P0UC91_9FLAO</name>
<proteinExistence type="inferred from homology"/>
<keyword evidence="5" id="KW-0997">Cell inner membrane</keyword>
<keyword evidence="4" id="KW-1003">Cell membrane</keyword>
<keyword evidence="7" id="KW-0653">Protein transport</keyword>
<dbReference type="PANTHER" id="PTHR33446">
    <property type="entry name" value="PROTEIN TONB-RELATED"/>
    <property type="match status" value="1"/>
</dbReference>
<reference evidence="13 14" key="1">
    <citation type="submission" date="2020-01" db="EMBL/GenBank/DDBJ databases">
        <title>Muriicola jejuensis KCTC 22299.</title>
        <authorList>
            <person name="Wang G."/>
        </authorList>
    </citation>
    <scope>NUCLEOTIDE SEQUENCE [LARGE SCALE GENOMIC DNA]</scope>
    <source>
        <strain evidence="13 14">KCTC 22299</strain>
    </source>
</reference>
<evidence type="ECO:0000256" key="3">
    <source>
        <dbReference type="ARBA" id="ARBA00022448"/>
    </source>
</evidence>
<organism evidence="13 14">
    <name type="scientific">Muriicola jejuensis</name>
    <dbReference type="NCBI Taxonomy" id="504488"/>
    <lineage>
        <taxon>Bacteria</taxon>
        <taxon>Pseudomonadati</taxon>
        <taxon>Bacteroidota</taxon>
        <taxon>Flavobacteriia</taxon>
        <taxon>Flavobacteriales</taxon>
        <taxon>Flavobacteriaceae</taxon>
        <taxon>Muriicola</taxon>
    </lineage>
</organism>
<evidence type="ECO:0000256" key="6">
    <source>
        <dbReference type="ARBA" id="ARBA00022692"/>
    </source>
</evidence>
<keyword evidence="3" id="KW-0813">Transport</keyword>
<comment type="similarity">
    <text evidence="2">Belongs to the TonB family.</text>
</comment>
<comment type="caution">
    <text evidence="13">The sequence shown here is derived from an EMBL/GenBank/DDBJ whole genome shotgun (WGS) entry which is preliminary data.</text>
</comment>
<accession>A0A6P0UC91</accession>
<keyword evidence="9 11" id="KW-0472">Membrane</keyword>
<evidence type="ECO:0000259" key="12">
    <source>
        <dbReference type="PROSITE" id="PS52015"/>
    </source>
</evidence>
<dbReference type="AlphaFoldDB" id="A0A6P0UC91"/>
<dbReference type="PANTHER" id="PTHR33446:SF2">
    <property type="entry name" value="PROTEIN TONB"/>
    <property type="match status" value="1"/>
</dbReference>
<keyword evidence="14" id="KW-1185">Reference proteome</keyword>
<dbReference type="Proteomes" id="UP000468443">
    <property type="component" value="Unassembled WGS sequence"/>
</dbReference>
<dbReference type="RefSeq" id="WP_163691553.1">
    <property type="nucleotide sequence ID" value="NZ_FXTW01000001.1"/>
</dbReference>
<dbReference type="SUPFAM" id="SSF74653">
    <property type="entry name" value="TolA/TonB C-terminal domain"/>
    <property type="match status" value="1"/>
</dbReference>
<gene>
    <name evidence="13" type="ORF">GWK09_03135</name>
</gene>
<dbReference type="GO" id="GO:0055085">
    <property type="term" value="P:transmembrane transport"/>
    <property type="evidence" value="ECO:0007669"/>
    <property type="project" value="InterPro"/>
</dbReference>
<dbReference type="PROSITE" id="PS52015">
    <property type="entry name" value="TONB_CTD"/>
    <property type="match status" value="1"/>
</dbReference>
<dbReference type="InterPro" id="IPR037682">
    <property type="entry name" value="TonB_C"/>
</dbReference>
<evidence type="ECO:0000256" key="4">
    <source>
        <dbReference type="ARBA" id="ARBA00022475"/>
    </source>
</evidence>
<evidence type="ECO:0000313" key="13">
    <source>
        <dbReference type="EMBL" id="NER09499.1"/>
    </source>
</evidence>
<dbReference type="NCBIfam" id="TIGR01352">
    <property type="entry name" value="tonB_Cterm"/>
    <property type="match status" value="1"/>
</dbReference>
<dbReference type="InterPro" id="IPR006260">
    <property type="entry name" value="TonB/TolA_C"/>
</dbReference>
<evidence type="ECO:0000256" key="2">
    <source>
        <dbReference type="ARBA" id="ARBA00006555"/>
    </source>
</evidence>
<dbReference type="Pfam" id="PF03544">
    <property type="entry name" value="TonB_C"/>
    <property type="match status" value="1"/>
</dbReference>
<evidence type="ECO:0000256" key="8">
    <source>
        <dbReference type="ARBA" id="ARBA00022989"/>
    </source>
</evidence>
<evidence type="ECO:0000256" key="11">
    <source>
        <dbReference type="SAM" id="Phobius"/>
    </source>
</evidence>
<dbReference type="GO" id="GO:0015031">
    <property type="term" value="P:protein transport"/>
    <property type="evidence" value="ECO:0007669"/>
    <property type="project" value="UniProtKB-KW"/>
</dbReference>
<comment type="subcellular location">
    <subcellularLocation>
        <location evidence="1">Cell inner membrane</location>
        <topology evidence="1">Single-pass membrane protein</topology>
        <orientation evidence="1">Periplasmic side</orientation>
    </subcellularLocation>
</comment>
<dbReference type="EMBL" id="JAABOP010000001">
    <property type="protein sequence ID" value="NER09499.1"/>
    <property type="molecule type" value="Genomic_DNA"/>
</dbReference>
<evidence type="ECO:0000256" key="7">
    <source>
        <dbReference type="ARBA" id="ARBA00022927"/>
    </source>
</evidence>
<feature type="transmembrane region" description="Helical" evidence="11">
    <location>
        <begin position="37"/>
        <end position="56"/>
    </location>
</feature>
<dbReference type="InterPro" id="IPR051045">
    <property type="entry name" value="TonB-dependent_transducer"/>
</dbReference>
<feature type="region of interest" description="Disordered" evidence="10">
    <location>
        <begin position="1"/>
        <end position="24"/>
    </location>
</feature>
<sequence>MKKAAPNNPVSGPRPEAKNEKRSSWIRKREVNRRGKGTLYFQLGLILAMVFAYFGLEASFRTEVYQDSIISCPIGEVLLVEQEQVLLGETPIARENKAVKNPAEIIIDDSDPMDMEAVIEVESPQFPPLPLDSIAYSDPSKEEPPVILIDLVDEVPIFPGCEKVDKEERLACFNEKMQDHIKRNFSYPQAAIDLGVKGRVNLSFTIDEKGRVSALKFRGPSPLLEKEAERIILKLPVMVPGKQNGIPVRVPYSLPINFLLN</sequence>
<dbReference type="Gene3D" id="3.30.1150.10">
    <property type="match status" value="1"/>
</dbReference>
<evidence type="ECO:0000313" key="14">
    <source>
        <dbReference type="Proteomes" id="UP000468443"/>
    </source>
</evidence>
<dbReference type="GO" id="GO:0098797">
    <property type="term" value="C:plasma membrane protein complex"/>
    <property type="evidence" value="ECO:0007669"/>
    <property type="project" value="TreeGrafter"/>
</dbReference>
<evidence type="ECO:0000256" key="5">
    <source>
        <dbReference type="ARBA" id="ARBA00022519"/>
    </source>
</evidence>
<evidence type="ECO:0000256" key="9">
    <source>
        <dbReference type="ARBA" id="ARBA00023136"/>
    </source>
</evidence>
<keyword evidence="6 11" id="KW-0812">Transmembrane</keyword>
<feature type="domain" description="TonB C-terminal" evidence="12">
    <location>
        <begin position="172"/>
        <end position="261"/>
    </location>
</feature>
<evidence type="ECO:0000256" key="1">
    <source>
        <dbReference type="ARBA" id="ARBA00004383"/>
    </source>
</evidence>
<feature type="compositionally biased region" description="Basic and acidic residues" evidence="10">
    <location>
        <begin position="15"/>
        <end position="24"/>
    </location>
</feature>
<dbReference type="GO" id="GO:0031992">
    <property type="term" value="F:energy transducer activity"/>
    <property type="evidence" value="ECO:0007669"/>
    <property type="project" value="TreeGrafter"/>
</dbReference>
<keyword evidence="8 11" id="KW-1133">Transmembrane helix</keyword>